<evidence type="ECO:0000259" key="3">
    <source>
        <dbReference type="PROSITE" id="PS50158"/>
    </source>
</evidence>
<name>A0A9J5WTU7_SOLCO</name>
<evidence type="ECO:0000256" key="2">
    <source>
        <dbReference type="SAM" id="MobiDB-lite"/>
    </source>
</evidence>
<dbReference type="SMART" id="SM00343">
    <property type="entry name" value="ZnF_C2HC"/>
    <property type="match status" value="7"/>
</dbReference>
<keyword evidence="1" id="KW-0862">Zinc</keyword>
<feature type="compositionally biased region" description="Basic and acidic residues" evidence="2">
    <location>
        <begin position="496"/>
        <end position="505"/>
    </location>
</feature>
<feature type="domain" description="CCHC-type" evidence="3">
    <location>
        <begin position="340"/>
        <end position="355"/>
    </location>
</feature>
<dbReference type="PANTHER" id="PTHR46978">
    <property type="entry name" value="ZINC KNUCKLE (CCHC-TYPE) FAMILY PROTEIN"/>
    <property type="match status" value="1"/>
</dbReference>
<proteinExistence type="predicted"/>
<dbReference type="PANTHER" id="PTHR46978:SF1">
    <property type="entry name" value="ZINC KNUCKLE (CCHC-TYPE) FAMILY PROTEIN"/>
    <property type="match status" value="1"/>
</dbReference>
<feature type="domain" description="CCHC-type" evidence="3">
    <location>
        <begin position="447"/>
        <end position="462"/>
    </location>
</feature>
<keyword evidence="1" id="KW-0863">Zinc-finger</keyword>
<dbReference type="PROSITE" id="PS50158">
    <property type="entry name" value="ZF_CCHC"/>
    <property type="match status" value="3"/>
</dbReference>
<keyword evidence="1" id="KW-0479">Metal-binding</keyword>
<evidence type="ECO:0000313" key="4">
    <source>
        <dbReference type="EMBL" id="KAG5578374.1"/>
    </source>
</evidence>
<dbReference type="EMBL" id="JACXVP010000011">
    <property type="protein sequence ID" value="KAG5578374.1"/>
    <property type="molecule type" value="Genomic_DNA"/>
</dbReference>
<organism evidence="4 5">
    <name type="scientific">Solanum commersonii</name>
    <name type="common">Commerson's wild potato</name>
    <name type="synonym">Commerson's nightshade</name>
    <dbReference type="NCBI Taxonomy" id="4109"/>
    <lineage>
        <taxon>Eukaryota</taxon>
        <taxon>Viridiplantae</taxon>
        <taxon>Streptophyta</taxon>
        <taxon>Embryophyta</taxon>
        <taxon>Tracheophyta</taxon>
        <taxon>Spermatophyta</taxon>
        <taxon>Magnoliopsida</taxon>
        <taxon>eudicotyledons</taxon>
        <taxon>Gunneridae</taxon>
        <taxon>Pentapetalae</taxon>
        <taxon>asterids</taxon>
        <taxon>lamiids</taxon>
        <taxon>Solanales</taxon>
        <taxon>Solanaceae</taxon>
        <taxon>Solanoideae</taxon>
        <taxon>Solaneae</taxon>
        <taxon>Solanum</taxon>
    </lineage>
</organism>
<feature type="region of interest" description="Disordered" evidence="2">
    <location>
        <begin position="492"/>
        <end position="608"/>
    </location>
</feature>
<dbReference type="AlphaFoldDB" id="A0A9J5WTU7"/>
<evidence type="ECO:0000256" key="1">
    <source>
        <dbReference type="PROSITE-ProRule" id="PRU00047"/>
    </source>
</evidence>
<accession>A0A9J5WTU7</accession>
<dbReference type="InterPro" id="IPR001878">
    <property type="entry name" value="Znf_CCHC"/>
</dbReference>
<keyword evidence="5" id="KW-1185">Reference proteome</keyword>
<dbReference type="Proteomes" id="UP000824120">
    <property type="component" value="Chromosome 11"/>
</dbReference>
<dbReference type="InterPro" id="IPR036875">
    <property type="entry name" value="Znf_CCHC_sf"/>
</dbReference>
<sequence>MAKREKKEKKSAKSDVMEVEELAEVKIKKSKRVRSKKRKEEDEDDDVEANEDLSLKIVEKALLRGCSTKNGEVVVVTDLKKEKKEKEKKKKKKKKEKNVEIPEDPVSIGIDKGFQSFCSDMSMVIGDIDDDVTHRIGIAWRKWRLASGVLCDKKIPHKLKGKFYRVVVRPVLLYGAECWPVMNAHVQKMHVAEMRMLRWMCGHTRSDKIRNEVIREKVGAASVVDKLREARLRWFGHVKRRREEVDGMKEEENVVSIDMNVVDNAADKNHVDMSNGVVLRRLLRGPRYFDPPDSSWGTCYNCGEEGHTTVSCTSAKRKKPCFVCGSFDHNSKQCTKGKECFICKKGGHRAKDCPEKNQRGSESSRMCLKCGDSGHDILSCWNNYSADDLKEIQCYICKSFGHLCCASYPDGGPSEISCYRCGLLGHTGLACTGSRGETSGTWHLSSCYRCGEEGHFARECTNSNIVNKWNRESSTPKKKVFEERKENYEFQSAPHDYGKARKKNTEYGGGYASKYNTKQRAGWITDDPEDFPRSNGWRSPSTPGHKRARTSNVGSGDRSSVSYSSRKSNRLDFDDSTSYGSVKHHHHHRFSASRFGNSSHDGRRNYEW</sequence>
<feature type="region of interest" description="Disordered" evidence="2">
    <location>
        <begin position="29"/>
        <end position="48"/>
    </location>
</feature>
<reference evidence="4 5" key="1">
    <citation type="submission" date="2020-09" db="EMBL/GenBank/DDBJ databases">
        <title>De no assembly of potato wild relative species, Solanum commersonii.</title>
        <authorList>
            <person name="Cho K."/>
        </authorList>
    </citation>
    <scope>NUCLEOTIDE SEQUENCE [LARGE SCALE GENOMIC DNA]</scope>
    <source>
        <strain evidence="4">LZ3.2</strain>
        <tissue evidence="4">Leaf</tissue>
    </source>
</reference>
<feature type="domain" description="CCHC-type" evidence="3">
    <location>
        <begin position="299"/>
        <end position="314"/>
    </location>
</feature>
<protein>
    <recommendedName>
        <fullName evidence="3">CCHC-type domain-containing protein</fullName>
    </recommendedName>
</protein>
<feature type="compositionally biased region" description="Low complexity" evidence="2">
    <location>
        <begin position="555"/>
        <end position="566"/>
    </location>
</feature>
<dbReference type="OrthoDB" id="427960at2759"/>
<dbReference type="Pfam" id="PF00098">
    <property type="entry name" value="zf-CCHC"/>
    <property type="match status" value="3"/>
</dbReference>
<dbReference type="Gene3D" id="4.10.60.10">
    <property type="entry name" value="Zinc finger, CCHC-type"/>
    <property type="match status" value="3"/>
</dbReference>
<gene>
    <name evidence="4" type="ORF">H5410_058508</name>
</gene>
<dbReference type="GO" id="GO:0008270">
    <property type="term" value="F:zinc ion binding"/>
    <property type="evidence" value="ECO:0007669"/>
    <property type="project" value="UniProtKB-KW"/>
</dbReference>
<dbReference type="GO" id="GO:0003676">
    <property type="term" value="F:nucleic acid binding"/>
    <property type="evidence" value="ECO:0007669"/>
    <property type="project" value="InterPro"/>
</dbReference>
<evidence type="ECO:0000313" key="5">
    <source>
        <dbReference type="Proteomes" id="UP000824120"/>
    </source>
</evidence>
<feature type="compositionally biased region" description="Basic residues" evidence="2">
    <location>
        <begin position="582"/>
        <end position="591"/>
    </location>
</feature>
<dbReference type="SUPFAM" id="SSF57756">
    <property type="entry name" value="Retrovirus zinc finger-like domains"/>
    <property type="match status" value="3"/>
</dbReference>
<comment type="caution">
    <text evidence="4">The sequence shown here is derived from an EMBL/GenBank/DDBJ whole genome shotgun (WGS) entry which is preliminary data.</text>
</comment>